<comment type="caution">
    <text evidence="4">The sequence shown here is derived from an EMBL/GenBank/DDBJ whole genome shotgun (WGS) entry which is preliminary data.</text>
</comment>
<evidence type="ECO:0000256" key="2">
    <source>
        <dbReference type="SAM" id="Phobius"/>
    </source>
</evidence>
<protein>
    <submittedName>
        <fullName evidence="4">Protein SSH4</fullName>
    </submittedName>
</protein>
<dbReference type="SMART" id="SM00449">
    <property type="entry name" value="SPRY"/>
    <property type="match status" value="1"/>
</dbReference>
<dbReference type="InterPro" id="IPR043136">
    <property type="entry name" value="B30.2/SPRY_sf"/>
</dbReference>
<dbReference type="InterPro" id="IPR001870">
    <property type="entry name" value="B30.2/SPRY"/>
</dbReference>
<dbReference type="InterPro" id="IPR013320">
    <property type="entry name" value="ConA-like_dom_sf"/>
</dbReference>
<keyword evidence="5" id="KW-1185">Reference proteome</keyword>
<organism evidence="4 5">
    <name type="scientific">Nakaseomyces bracarensis</name>
    <dbReference type="NCBI Taxonomy" id="273131"/>
    <lineage>
        <taxon>Eukaryota</taxon>
        <taxon>Fungi</taxon>
        <taxon>Dikarya</taxon>
        <taxon>Ascomycota</taxon>
        <taxon>Saccharomycotina</taxon>
        <taxon>Saccharomycetes</taxon>
        <taxon>Saccharomycetales</taxon>
        <taxon>Saccharomycetaceae</taxon>
        <taxon>Nakaseomyces</taxon>
    </lineage>
</organism>
<feature type="compositionally biased region" description="Basic residues" evidence="1">
    <location>
        <begin position="588"/>
        <end position="606"/>
    </location>
</feature>
<feature type="region of interest" description="Disordered" evidence="1">
    <location>
        <begin position="511"/>
        <end position="551"/>
    </location>
</feature>
<dbReference type="InterPro" id="IPR050618">
    <property type="entry name" value="Ubq-SigPath_Reg"/>
</dbReference>
<feature type="compositionally biased region" description="Polar residues" evidence="1">
    <location>
        <begin position="528"/>
        <end position="548"/>
    </location>
</feature>
<dbReference type="PROSITE" id="PS50188">
    <property type="entry name" value="B302_SPRY"/>
    <property type="match status" value="1"/>
</dbReference>
<dbReference type="Proteomes" id="UP001623330">
    <property type="component" value="Unassembled WGS sequence"/>
</dbReference>
<proteinExistence type="predicted"/>
<gene>
    <name evidence="4" type="ORF">RNJ44_02112</name>
</gene>
<keyword evidence="2" id="KW-1133">Transmembrane helix</keyword>
<feature type="region of interest" description="Disordered" evidence="1">
    <location>
        <begin position="564"/>
        <end position="606"/>
    </location>
</feature>
<dbReference type="Gene3D" id="2.60.120.920">
    <property type="match status" value="1"/>
</dbReference>
<accession>A0ABR4NMI7</accession>
<dbReference type="EMBL" id="JBEVYD010000012">
    <property type="protein sequence ID" value="KAL3229025.1"/>
    <property type="molecule type" value="Genomic_DNA"/>
</dbReference>
<evidence type="ECO:0000313" key="5">
    <source>
        <dbReference type="Proteomes" id="UP001623330"/>
    </source>
</evidence>
<name>A0ABR4NMI7_9SACH</name>
<feature type="transmembrane region" description="Helical" evidence="2">
    <location>
        <begin position="34"/>
        <end position="61"/>
    </location>
</feature>
<dbReference type="Pfam" id="PF00622">
    <property type="entry name" value="SPRY"/>
    <property type="match status" value="1"/>
</dbReference>
<dbReference type="SUPFAM" id="SSF49899">
    <property type="entry name" value="Concanavalin A-like lectins/glucanases"/>
    <property type="match status" value="1"/>
</dbReference>
<evidence type="ECO:0000313" key="4">
    <source>
        <dbReference type="EMBL" id="KAL3229025.1"/>
    </source>
</evidence>
<dbReference type="PANTHER" id="PTHR12864">
    <property type="entry name" value="RAN BINDING PROTEIN 9-RELATED"/>
    <property type="match status" value="1"/>
</dbReference>
<evidence type="ECO:0000259" key="3">
    <source>
        <dbReference type="PROSITE" id="PS50188"/>
    </source>
</evidence>
<reference evidence="4 5" key="1">
    <citation type="submission" date="2024-05" db="EMBL/GenBank/DDBJ databases">
        <title>Long read based assembly of the Candida bracarensis genome reveals expanded adhesin content.</title>
        <authorList>
            <person name="Marcet-Houben M."/>
            <person name="Ksiezopolska E."/>
            <person name="Gabaldon T."/>
        </authorList>
    </citation>
    <scope>NUCLEOTIDE SEQUENCE [LARGE SCALE GENOMIC DNA]</scope>
    <source>
        <strain evidence="4 5">CBM6</strain>
    </source>
</reference>
<evidence type="ECO:0000256" key="1">
    <source>
        <dbReference type="SAM" id="MobiDB-lite"/>
    </source>
</evidence>
<feature type="domain" description="B30.2/SPRY" evidence="3">
    <location>
        <begin position="162"/>
        <end position="349"/>
    </location>
</feature>
<keyword evidence="2" id="KW-0472">Membrane</keyword>
<sequence>MVAIPISESPGYFGLGDFDLPNPMPDPGDSDSEVAFAFFVGLSIVFSLMMLILVGVATYLLCNGNFENEYDEEVAAGSATGRRGIINFQPLFGKKVGNGLLLDSSFTTPGEFDDNEEFREREAAALSKMSPFEIDLYQRAKEFQAMSPPLVKEFGTYLDSKDLQFIKDRGVQSYFFIPSINDNVDKSGNFLPSFIVQDKLEVEFTRWNKSSSALLNYPLPYNKRDAVYFEVKVFRFKPNSNSIFSIGLSTVPYPYFRMPGMDKFSMAYESTGKLRINDPFLPSTLLPKLIEGDVVGFGYRYKTGTIFITHNGKKVMDVTQNVGVDLFIALGAMNASYTRTYTKDGLIEDPDNVDLRQALSEGREIKLSKDLQKPHNPLDKNKWDIIDSDEIELHVNLGQVGFVFIEANVKKYGFGSVFGEIGIPPAYNESTIENDTLIQKGEEMPPKYPENMENFGLFGNLKIKSHVKNKIQELGRSESTAELVQKKLKSPIGKVPEIGIYEFTTPLEIKREPNMIPSSQPPRYENVEGQSSSTETRNDSAVSNNDTSNNVVIDIANNDNILAEDDFNGSASEPLVSSSNTQNETKSKKNNKKNNKKKKKKRNGKK</sequence>
<keyword evidence="2" id="KW-0812">Transmembrane</keyword>
<feature type="compositionally biased region" description="Polar residues" evidence="1">
    <location>
        <begin position="569"/>
        <end position="584"/>
    </location>
</feature>
<dbReference type="InterPro" id="IPR003877">
    <property type="entry name" value="SPRY_dom"/>
</dbReference>